<evidence type="ECO:0000313" key="2">
    <source>
        <dbReference type="Proteomes" id="UP001218218"/>
    </source>
</evidence>
<sequence length="315" mass="34200">MSSQLRQNAREKSGLCGCGELRFLHTLDSLTPALPAPNWIKSEQVSATIECESCKEGIVVKKDTAVMALHNSAVLCRRVSPVPDESVTPADSGRPNVMHAAPRACSVRFGACLPIPVLDDRIHGAMSPTATRARCHSSVSACRSALMARVAVLPVHPWSMCVAQPTDSHANLVPLHELPVAGAAVVQAPAQNVGTLSLLHSVWGCGRGVDGYWVSHSAGMRNASGQKKENLKKITQYSKTTSEKQEKTEYSTYLKFPQIISPYLHLSVRNGRPVARSFVCLRIGLDWATLLAEKGREWLPKYGTSVRDKDSAIIE</sequence>
<organism evidence="1 2">
    <name type="scientific">Mycena albidolilacea</name>
    <dbReference type="NCBI Taxonomy" id="1033008"/>
    <lineage>
        <taxon>Eukaryota</taxon>
        <taxon>Fungi</taxon>
        <taxon>Dikarya</taxon>
        <taxon>Basidiomycota</taxon>
        <taxon>Agaricomycotina</taxon>
        <taxon>Agaricomycetes</taxon>
        <taxon>Agaricomycetidae</taxon>
        <taxon>Agaricales</taxon>
        <taxon>Marasmiineae</taxon>
        <taxon>Mycenaceae</taxon>
        <taxon>Mycena</taxon>
    </lineage>
</organism>
<dbReference type="AlphaFoldDB" id="A0AAD7EY36"/>
<dbReference type="Proteomes" id="UP001218218">
    <property type="component" value="Unassembled WGS sequence"/>
</dbReference>
<reference evidence="1" key="1">
    <citation type="submission" date="2023-03" db="EMBL/GenBank/DDBJ databases">
        <title>Massive genome expansion in bonnet fungi (Mycena s.s.) driven by repeated elements and novel gene families across ecological guilds.</title>
        <authorList>
            <consortium name="Lawrence Berkeley National Laboratory"/>
            <person name="Harder C.B."/>
            <person name="Miyauchi S."/>
            <person name="Viragh M."/>
            <person name="Kuo A."/>
            <person name="Thoen E."/>
            <person name="Andreopoulos B."/>
            <person name="Lu D."/>
            <person name="Skrede I."/>
            <person name="Drula E."/>
            <person name="Henrissat B."/>
            <person name="Morin E."/>
            <person name="Kohler A."/>
            <person name="Barry K."/>
            <person name="LaButti K."/>
            <person name="Morin E."/>
            <person name="Salamov A."/>
            <person name="Lipzen A."/>
            <person name="Mereny Z."/>
            <person name="Hegedus B."/>
            <person name="Baldrian P."/>
            <person name="Stursova M."/>
            <person name="Weitz H."/>
            <person name="Taylor A."/>
            <person name="Grigoriev I.V."/>
            <person name="Nagy L.G."/>
            <person name="Martin F."/>
            <person name="Kauserud H."/>
        </authorList>
    </citation>
    <scope>NUCLEOTIDE SEQUENCE</scope>
    <source>
        <strain evidence="1">CBHHK002</strain>
    </source>
</reference>
<proteinExistence type="predicted"/>
<keyword evidence="2" id="KW-1185">Reference proteome</keyword>
<accession>A0AAD7EY36</accession>
<comment type="caution">
    <text evidence="1">The sequence shown here is derived from an EMBL/GenBank/DDBJ whole genome shotgun (WGS) entry which is preliminary data.</text>
</comment>
<name>A0AAD7EY36_9AGAR</name>
<protein>
    <submittedName>
        <fullName evidence="1">Uncharacterized protein</fullName>
    </submittedName>
</protein>
<gene>
    <name evidence="1" type="ORF">DFH08DRAFT_802276</name>
</gene>
<evidence type="ECO:0000313" key="1">
    <source>
        <dbReference type="EMBL" id="KAJ7358448.1"/>
    </source>
</evidence>
<dbReference type="EMBL" id="JARIHO010000007">
    <property type="protein sequence ID" value="KAJ7358448.1"/>
    <property type="molecule type" value="Genomic_DNA"/>
</dbReference>